<accession>A0A077ZU31</accession>
<organism evidence="1 2">
    <name type="scientific">Stylonychia lemnae</name>
    <name type="common">Ciliate</name>
    <dbReference type="NCBI Taxonomy" id="5949"/>
    <lineage>
        <taxon>Eukaryota</taxon>
        <taxon>Sar</taxon>
        <taxon>Alveolata</taxon>
        <taxon>Ciliophora</taxon>
        <taxon>Intramacronucleata</taxon>
        <taxon>Spirotrichea</taxon>
        <taxon>Stichotrichia</taxon>
        <taxon>Sporadotrichida</taxon>
        <taxon>Oxytrichidae</taxon>
        <taxon>Stylonychinae</taxon>
        <taxon>Stylonychia</taxon>
    </lineage>
</organism>
<keyword evidence="2" id="KW-1185">Reference proteome</keyword>
<evidence type="ECO:0008006" key="3">
    <source>
        <dbReference type="Google" id="ProtNLM"/>
    </source>
</evidence>
<dbReference type="Proteomes" id="UP000039865">
    <property type="component" value="Unassembled WGS sequence"/>
</dbReference>
<name>A0A077ZU31_STYLE</name>
<protein>
    <recommendedName>
        <fullName evidence="3">Right handed beta helix domain-containing protein</fullName>
    </recommendedName>
</protein>
<dbReference type="EMBL" id="CCKQ01002291">
    <property type="protein sequence ID" value="CDW73382.1"/>
    <property type="molecule type" value="Genomic_DNA"/>
</dbReference>
<evidence type="ECO:0000313" key="2">
    <source>
        <dbReference type="Proteomes" id="UP000039865"/>
    </source>
</evidence>
<sequence>MDDNSVNFIETQFNLQYPTPFAISNVDIIHVRLSNFQNCFYQQRGGVFKLQNTTLYDEGSIFSFNQAMSGGAVYCEKCHAIFNKTQFTNNFAQNGGSISVNGSSNIKFFQNLVQNTFAYNNGGFINVFTQNLEQEQAQTQSRILKNYIIPNITISENKNLEENNLLQNERENRAFYRQLNTLEILSLLQITQQSQIRQTYAYNNGGAIYVDSNDLNVEIDDLFQQSSRSYKQMGGFIHSENSRSISIAHSNFTQYQSASGSFLASVGVDTGILISNSRFDKNKEFIVPGESEYSQLSQQDSFGTIYVSNAESLLLMNNQFYNNYYSKILDQPIEIVLLIWEE</sequence>
<proteinExistence type="predicted"/>
<dbReference type="SUPFAM" id="SSF51126">
    <property type="entry name" value="Pectin lyase-like"/>
    <property type="match status" value="2"/>
</dbReference>
<reference evidence="1 2" key="1">
    <citation type="submission" date="2014-06" db="EMBL/GenBank/DDBJ databases">
        <authorList>
            <person name="Swart Estienne"/>
        </authorList>
    </citation>
    <scope>NUCLEOTIDE SEQUENCE [LARGE SCALE GENOMIC DNA]</scope>
    <source>
        <strain evidence="1 2">130c</strain>
    </source>
</reference>
<evidence type="ECO:0000313" key="1">
    <source>
        <dbReference type="EMBL" id="CDW73382.1"/>
    </source>
</evidence>
<dbReference type="InParanoid" id="A0A077ZU31"/>
<dbReference type="AlphaFoldDB" id="A0A077ZU31"/>
<gene>
    <name evidence="1" type="primary">Contig7539.g8048</name>
    <name evidence="1" type="ORF">STYLEM_2358</name>
</gene>
<dbReference type="InterPro" id="IPR011050">
    <property type="entry name" value="Pectin_lyase_fold/virulence"/>
</dbReference>